<dbReference type="PANTHER" id="PTHR45833">
    <property type="entry name" value="METHIONINE SYNTHASE"/>
    <property type="match status" value="1"/>
</dbReference>
<dbReference type="PANTHER" id="PTHR45833:SF1">
    <property type="entry name" value="METHIONINE SYNTHASE"/>
    <property type="match status" value="1"/>
</dbReference>
<dbReference type="GO" id="GO:0008705">
    <property type="term" value="F:methionine synthase activity"/>
    <property type="evidence" value="ECO:0007669"/>
    <property type="project" value="TreeGrafter"/>
</dbReference>
<keyword evidence="2" id="KW-1185">Reference proteome</keyword>
<evidence type="ECO:0000313" key="2">
    <source>
        <dbReference type="Proteomes" id="UP000035704"/>
    </source>
</evidence>
<proteinExistence type="predicted"/>
<dbReference type="Pfam" id="PF02310">
    <property type="entry name" value="B12-binding"/>
    <property type="match status" value="1"/>
</dbReference>
<sequence>MAKWDQLTKAIGDLEEKKVMKILNKFVATNPSDKEVQEVIDACHKGMARVGDSFERGDYFVGDLIFSGEVLSEALDLLKPILKNDTSAKTGKILLGTVHGDLHDIGKNIFKSMASAAGFEVYDIGIDQSVGAFVNKVREVQPDIVGMSGVLTVALEAMKHTVDGLKEAGLRNDIKIILGGNPVTKEACQYIGGDAYTTNAAEGVRICRGWIK</sequence>
<dbReference type="STRING" id="84022.CACET_c25120"/>
<dbReference type="PATRIC" id="fig|84022.5.peg.204"/>
<dbReference type="SMART" id="SM01018">
    <property type="entry name" value="B12-binding_2"/>
    <property type="match status" value="1"/>
</dbReference>
<dbReference type="InterPro" id="IPR003759">
    <property type="entry name" value="Cbl-bd_cap"/>
</dbReference>
<dbReference type="Gene3D" id="1.10.1240.10">
    <property type="entry name" value="Methionine synthase domain"/>
    <property type="match status" value="1"/>
</dbReference>
<dbReference type="InterPro" id="IPR036724">
    <property type="entry name" value="Cobalamin-bd_sf"/>
</dbReference>
<dbReference type="SUPFAM" id="SSF47644">
    <property type="entry name" value="Methionine synthase domain"/>
    <property type="match status" value="1"/>
</dbReference>
<dbReference type="GO" id="GO:0031419">
    <property type="term" value="F:cobalamin binding"/>
    <property type="evidence" value="ECO:0007669"/>
    <property type="project" value="InterPro"/>
</dbReference>
<dbReference type="EMBL" id="CP009687">
    <property type="protein sequence ID" value="AKL95957.1"/>
    <property type="molecule type" value="Genomic_DNA"/>
</dbReference>
<dbReference type="GO" id="GO:0046872">
    <property type="term" value="F:metal ion binding"/>
    <property type="evidence" value="ECO:0007669"/>
    <property type="project" value="InterPro"/>
</dbReference>
<dbReference type="KEGG" id="cace:CACET_c25120"/>
<reference evidence="1 2" key="1">
    <citation type="submission" date="2014-10" db="EMBL/GenBank/DDBJ databases">
        <title>Genome sequence of Clostridium aceticum DSM 1496.</title>
        <authorList>
            <person name="Poehlein A."/>
            <person name="Schiel-Bengelsdorf B."/>
            <person name="Gottschalk G."/>
            <person name="Duerre P."/>
            <person name="Daniel R."/>
        </authorList>
    </citation>
    <scope>NUCLEOTIDE SEQUENCE [LARGE SCALE GENOMIC DNA]</scope>
    <source>
        <strain evidence="1 2">DSM 1496</strain>
    </source>
</reference>
<dbReference type="RefSeq" id="WP_044824772.1">
    <property type="nucleotide sequence ID" value="NZ_CP009687.1"/>
</dbReference>
<dbReference type="Gene3D" id="3.40.50.280">
    <property type="entry name" value="Cobalamin-binding domain"/>
    <property type="match status" value="1"/>
</dbReference>
<protein>
    <submittedName>
        <fullName evidence="1">Putative cobalamin binding protein</fullName>
    </submittedName>
</protein>
<dbReference type="InterPro" id="IPR006158">
    <property type="entry name" value="Cobalamin-bd"/>
</dbReference>
<dbReference type="GO" id="GO:0046653">
    <property type="term" value="P:tetrahydrofolate metabolic process"/>
    <property type="evidence" value="ECO:0007669"/>
    <property type="project" value="TreeGrafter"/>
</dbReference>
<evidence type="ECO:0000313" key="1">
    <source>
        <dbReference type="EMBL" id="AKL95957.1"/>
    </source>
</evidence>
<dbReference type="OrthoDB" id="1892080at2"/>
<dbReference type="GO" id="GO:0050667">
    <property type="term" value="P:homocysteine metabolic process"/>
    <property type="evidence" value="ECO:0007669"/>
    <property type="project" value="TreeGrafter"/>
</dbReference>
<dbReference type="PROSITE" id="PS51332">
    <property type="entry name" value="B12_BINDING"/>
    <property type="match status" value="1"/>
</dbReference>
<organism evidence="1 2">
    <name type="scientific">Clostridium aceticum</name>
    <dbReference type="NCBI Taxonomy" id="84022"/>
    <lineage>
        <taxon>Bacteria</taxon>
        <taxon>Bacillati</taxon>
        <taxon>Bacillota</taxon>
        <taxon>Clostridia</taxon>
        <taxon>Eubacteriales</taxon>
        <taxon>Clostridiaceae</taxon>
        <taxon>Clostridium</taxon>
    </lineage>
</organism>
<dbReference type="AlphaFoldDB" id="A0A0D8I9W7"/>
<dbReference type="Pfam" id="PF02607">
    <property type="entry name" value="B12-binding_2"/>
    <property type="match status" value="1"/>
</dbReference>
<dbReference type="PROSITE" id="PS51337">
    <property type="entry name" value="B12_BINDING_NTER"/>
    <property type="match status" value="1"/>
</dbReference>
<dbReference type="InterPro" id="IPR036594">
    <property type="entry name" value="Meth_synthase_dom"/>
</dbReference>
<accession>A0A0D8I9W7</accession>
<name>A0A0D8I9W7_9CLOT</name>
<dbReference type="Proteomes" id="UP000035704">
    <property type="component" value="Chromosome"/>
</dbReference>
<gene>
    <name evidence="1" type="ORF">CACET_c25120</name>
</gene>
<dbReference type="GO" id="GO:0005829">
    <property type="term" value="C:cytosol"/>
    <property type="evidence" value="ECO:0007669"/>
    <property type="project" value="TreeGrafter"/>
</dbReference>
<dbReference type="InterPro" id="IPR050554">
    <property type="entry name" value="Met_Synthase/Corrinoid"/>
</dbReference>
<dbReference type="SUPFAM" id="SSF52242">
    <property type="entry name" value="Cobalamin (vitamin B12)-binding domain"/>
    <property type="match status" value="1"/>
</dbReference>